<sequence length="274" mass="30935">MELSRMLKIFVQIASALMHVHSCRLIDRDLKPANIVVADVEREMRLLGGFGLLRDVANASSLNVATSLGYFLTRACFQWSAEHSFVNVDVVEHVGKQCRTYWCCHVILHKPKTSRRKSGSSRRTCTSTNDPFELCHDCFGRQWRGTSISVMPETASFLLISAAQRYAPEIRHAHRYWCLLFSCGHYVMAGIRRTSRYDHVFAEDGGWMEHCSGEYGGVRHLPNHNLLKHVLDVTAEVLNGKGALAVALIPTWKIRSFGGRSPRWSTNGPSCEQD</sequence>
<evidence type="ECO:0000256" key="4">
    <source>
        <dbReference type="ARBA" id="ARBA00022741"/>
    </source>
</evidence>
<dbReference type="InterPro" id="IPR001245">
    <property type="entry name" value="Ser-Thr/Tyr_kinase_cat_dom"/>
</dbReference>
<evidence type="ECO:0000256" key="7">
    <source>
        <dbReference type="ARBA" id="ARBA00023193"/>
    </source>
</evidence>
<dbReference type="PANTHER" id="PTHR11042">
    <property type="entry name" value="EUKARYOTIC TRANSLATION INITIATION FACTOR 2-ALPHA KINASE EIF2-ALPHA KINASE -RELATED"/>
    <property type="match status" value="1"/>
</dbReference>
<keyword evidence="10" id="KW-1185">Reference proteome</keyword>
<dbReference type="InterPro" id="IPR050339">
    <property type="entry name" value="CC_SR_Kinase"/>
</dbReference>
<dbReference type="HOGENOM" id="CLU_1017239_0_0_1"/>
<evidence type="ECO:0000256" key="3">
    <source>
        <dbReference type="ARBA" id="ARBA00022679"/>
    </source>
</evidence>
<keyword evidence="3" id="KW-0808">Transferase</keyword>
<evidence type="ECO:0000313" key="9">
    <source>
        <dbReference type="EnsemblProtists" id="HpaP808812"/>
    </source>
</evidence>
<dbReference type="PROSITE" id="PS50011">
    <property type="entry name" value="PROTEIN_KINASE_DOM"/>
    <property type="match status" value="1"/>
</dbReference>
<dbReference type="eggNOG" id="KOG1035">
    <property type="taxonomic scope" value="Eukaryota"/>
</dbReference>
<dbReference type="Gene3D" id="1.10.510.10">
    <property type="entry name" value="Transferase(Phosphotransferase) domain 1"/>
    <property type="match status" value="1"/>
</dbReference>
<dbReference type="VEuPathDB" id="FungiDB:HpaG808812"/>
<reference evidence="10" key="1">
    <citation type="journal article" date="2010" name="Science">
        <title>Signatures of adaptation to obligate biotrophy in the Hyaloperonospora arabidopsidis genome.</title>
        <authorList>
            <person name="Baxter L."/>
            <person name="Tripathy S."/>
            <person name="Ishaque N."/>
            <person name="Boot N."/>
            <person name="Cabral A."/>
            <person name="Kemen E."/>
            <person name="Thines M."/>
            <person name="Ah-Fong A."/>
            <person name="Anderson R."/>
            <person name="Badejoko W."/>
            <person name="Bittner-Eddy P."/>
            <person name="Boore J.L."/>
            <person name="Chibucos M.C."/>
            <person name="Coates M."/>
            <person name="Dehal P."/>
            <person name="Delehaunty K."/>
            <person name="Dong S."/>
            <person name="Downton P."/>
            <person name="Dumas B."/>
            <person name="Fabro G."/>
            <person name="Fronick C."/>
            <person name="Fuerstenberg S.I."/>
            <person name="Fulton L."/>
            <person name="Gaulin E."/>
            <person name="Govers F."/>
            <person name="Hughes L."/>
            <person name="Humphray S."/>
            <person name="Jiang R.H."/>
            <person name="Judelson H."/>
            <person name="Kamoun S."/>
            <person name="Kyung K."/>
            <person name="Meijer H."/>
            <person name="Minx P."/>
            <person name="Morris P."/>
            <person name="Nelson J."/>
            <person name="Phuntumart V."/>
            <person name="Qutob D."/>
            <person name="Rehmany A."/>
            <person name="Rougon-Cardoso A."/>
            <person name="Ryden P."/>
            <person name="Torto-Alalibo T."/>
            <person name="Studholme D."/>
            <person name="Wang Y."/>
            <person name="Win J."/>
            <person name="Wood J."/>
            <person name="Clifton S.W."/>
            <person name="Rogers J."/>
            <person name="Van den Ackerveken G."/>
            <person name="Jones J.D."/>
            <person name="McDowell J.M."/>
            <person name="Beynon J."/>
            <person name="Tyler B.M."/>
        </authorList>
    </citation>
    <scope>NUCLEOTIDE SEQUENCE [LARGE SCALE GENOMIC DNA]</scope>
    <source>
        <strain evidence="10">Emoy2</strain>
    </source>
</reference>
<dbReference type="Proteomes" id="UP000011713">
    <property type="component" value="Unassembled WGS sequence"/>
</dbReference>
<name>M4BQX3_HYAAE</name>
<protein>
    <recommendedName>
        <fullName evidence="1">non-specific serine/threonine protein kinase</fullName>
        <ecNumber evidence="1">2.7.11.1</ecNumber>
    </recommendedName>
</protein>
<organism evidence="9 10">
    <name type="scientific">Hyaloperonospora arabidopsidis (strain Emoy2)</name>
    <name type="common">Downy mildew agent</name>
    <name type="synonym">Peronospora arabidopsidis</name>
    <dbReference type="NCBI Taxonomy" id="559515"/>
    <lineage>
        <taxon>Eukaryota</taxon>
        <taxon>Sar</taxon>
        <taxon>Stramenopiles</taxon>
        <taxon>Oomycota</taxon>
        <taxon>Peronosporomycetes</taxon>
        <taxon>Peronosporales</taxon>
        <taxon>Peronosporaceae</taxon>
        <taxon>Hyaloperonospora</taxon>
    </lineage>
</organism>
<evidence type="ECO:0000256" key="2">
    <source>
        <dbReference type="ARBA" id="ARBA00022527"/>
    </source>
</evidence>
<keyword evidence="7" id="KW-0652">Protein synthesis inhibitor</keyword>
<dbReference type="InterPro" id="IPR000719">
    <property type="entry name" value="Prot_kinase_dom"/>
</dbReference>
<dbReference type="GO" id="GO:0004694">
    <property type="term" value="F:eukaryotic translation initiation factor 2alpha kinase activity"/>
    <property type="evidence" value="ECO:0007669"/>
    <property type="project" value="TreeGrafter"/>
</dbReference>
<keyword evidence="4" id="KW-0547">Nucleotide-binding</keyword>
<keyword evidence="6" id="KW-0067">ATP-binding</keyword>
<feature type="domain" description="Protein kinase" evidence="8">
    <location>
        <begin position="1"/>
        <end position="177"/>
    </location>
</feature>
<evidence type="ECO:0000313" key="10">
    <source>
        <dbReference type="Proteomes" id="UP000011713"/>
    </source>
</evidence>
<dbReference type="GO" id="GO:0005737">
    <property type="term" value="C:cytoplasm"/>
    <property type="evidence" value="ECO:0007669"/>
    <property type="project" value="TreeGrafter"/>
</dbReference>
<evidence type="ECO:0000256" key="1">
    <source>
        <dbReference type="ARBA" id="ARBA00012513"/>
    </source>
</evidence>
<accession>M4BQX3</accession>
<dbReference type="SUPFAM" id="SSF56112">
    <property type="entry name" value="Protein kinase-like (PK-like)"/>
    <property type="match status" value="1"/>
</dbReference>
<dbReference type="Pfam" id="PF07714">
    <property type="entry name" value="PK_Tyr_Ser-Thr"/>
    <property type="match status" value="1"/>
</dbReference>
<dbReference type="EMBL" id="JH598602">
    <property type="status" value="NOT_ANNOTATED_CDS"/>
    <property type="molecule type" value="Genomic_DNA"/>
</dbReference>
<evidence type="ECO:0000259" key="8">
    <source>
        <dbReference type="PROSITE" id="PS50011"/>
    </source>
</evidence>
<dbReference type="AlphaFoldDB" id="M4BQX3"/>
<evidence type="ECO:0000256" key="5">
    <source>
        <dbReference type="ARBA" id="ARBA00022777"/>
    </source>
</evidence>
<dbReference type="GO" id="GO:0017148">
    <property type="term" value="P:negative regulation of translation"/>
    <property type="evidence" value="ECO:0007669"/>
    <property type="project" value="UniProtKB-KW"/>
</dbReference>
<dbReference type="GO" id="GO:0005634">
    <property type="term" value="C:nucleus"/>
    <property type="evidence" value="ECO:0007669"/>
    <property type="project" value="TreeGrafter"/>
</dbReference>
<dbReference type="PANTHER" id="PTHR11042:SF160">
    <property type="entry name" value="EUKARYOTIC TRANSLATION INITIATION FACTOR 2-ALPHA KINASE 1"/>
    <property type="match status" value="1"/>
</dbReference>
<dbReference type="InterPro" id="IPR011009">
    <property type="entry name" value="Kinase-like_dom_sf"/>
</dbReference>
<proteinExistence type="predicted"/>
<dbReference type="EC" id="2.7.11.1" evidence="1"/>
<reference evidence="9" key="2">
    <citation type="submission" date="2015-06" db="UniProtKB">
        <authorList>
            <consortium name="EnsemblProtists"/>
        </authorList>
    </citation>
    <scope>IDENTIFICATION</scope>
    <source>
        <strain evidence="9">Emoy2</strain>
    </source>
</reference>
<evidence type="ECO:0000256" key="6">
    <source>
        <dbReference type="ARBA" id="ARBA00022840"/>
    </source>
</evidence>
<keyword evidence="5" id="KW-0418">Kinase</keyword>
<keyword evidence="2" id="KW-0723">Serine/threonine-protein kinase</keyword>
<dbReference type="STRING" id="559515.M4BQX3"/>
<dbReference type="GO" id="GO:0005524">
    <property type="term" value="F:ATP binding"/>
    <property type="evidence" value="ECO:0007669"/>
    <property type="project" value="UniProtKB-KW"/>
</dbReference>
<dbReference type="InParanoid" id="M4BQX3"/>
<dbReference type="EnsemblProtists" id="HpaT808812">
    <property type="protein sequence ID" value="HpaP808812"/>
    <property type="gene ID" value="HpaG808812"/>
</dbReference>